<evidence type="ECO:0000313" key="4">
    <source>
        <dbReference type="Proteomes" id="UP000794436"/>
    </source>
</evidence>
<organism evidence="3 4">
    <name type="scientific">Pythium oligandrum</name>
    <name type="common">Mycoparasitic fungus</name>
    <dbReference type="NCBI Taxonomy" id="41045"/>
    <lineage>
        <taxon>Eukaryota</taxon>
        <taxon>Sar</taxon>
        <taxon>Stramenopiles</taxon>
        <taxon>Oomycota</taxon>
        <taxon>Peronosporomycetes</taxon>
        <taxon>Pythiales</taxon>
        <taxon>Pythiaceae</taxon>
        <taxon>Pythium</taxon>
    </lineage>
</organism>
<feature type="coiled-coil region" evidence="1">
    <location>
        <begin position="4"/>
        <end position="31"/>
    </location>
</feature>
<reference evidence="3" key="1">
    <citation type="submission" date="2019-03" db="EMBL/GenBank/DDBJ databases">
        <title>Long read genome sequence of the mycoparasitic Pythium oligandrum ATCC 38472 isolated from sugarbeet rhizosphere.</title>
        <authorList>
            <person name="Gaulin E."/>
        </authorList>
    </citation>
    <scope>NUCLEOTIDE SEQUENCE</scope>
    <source>
        <strain evidence="3">ATCC 38472_TT</strain>
    </source>
</reference>
<feature type="region of interest" description="Disordered" evidence="2">
    <location>
        <begin position="133"/>
        <end position="166"/>
    </location>
</feature>
<feature type="compositionally biased region" description="Basic and acidic residues" evidence="2">
    <location>
        <begin position="276"/>
        <end position="293"/>
    </location>
</feature>
<proteinExistence type="predicted"/>
<keyword evidence="1" id="KW-0175">Coiled coil</keyword>
<feature type="compositionally biased region" description="Acidic residues" evidence="2">
    <location>
        <begin position="133"/>
        <end position="161"/>
    </location>
</feature>
<protein>
    <submittedName>
        <fullName evidence="3">Uncharacterized protein</fullName>
    </submittedName>
</protein>
<evidence type="ECO:0000256" key="2">
    <source>
        <dbReference type="SAM" id="MobiDB-lite"/>
    </source>
</evidence>
<feature type="region of interest" description="Disordered" evidence="2">
    <location>
        <begin position="214"/>
        <end position="252"/>
    </location>
</feature>
<feature type="region of interest" description="Disordered" evidence="2">
    <location>
        <begin position="276"/>
        <end position="308"/>
    </location>
</feature>
<feature type="region of interest" description="Disordered" evidence="2">
    <location>
        <begin position="172"/>
        <end position="191"/>
    </location>
</feature>
<gene>
    <name evidence="3" type="ORF">Poli38472_009178</name>
</gene>
<evidence type="ECO:0000256" key="1">
    <source>
        <dbReference type="SAM" id="Coils"/>
    </source>
</evidence>
<dbReference type="OrthoDB" id="166253at2759"/>
<comment type="caution">
    <text evidence="3">The sequence shown here is derived from an EMBL/GenBank/DDBJ whole genome shotgun (WGS) entry which is preliminary data.</text>
</comment>
<dbReference type="Proteomes" id="UP000794436">
    <property type="component" value="Unassembled WGS sequence"/>
</dbReference>
<keyword evidence="4" id="KW-1185">Reference proteome</keyword>
<sequence>MGNDADLRTEMQQLKQVKARAESDEQRVLQNLMGETQRKAMLTQIMADMEAMSLRPVGLKRNDEQGQSRPSRRKNGLSRGSSTLSDILQRRAAPISSVGHSPRLRGAKNPHMIAMLPQRRLSTLGSEYDPLEEEDLGLVLEGDDEGPSGDEEREDEDDDELPELRAIRARHRRRLHASPHQAQRPREQRIRWEKSSHVRMAMDIPTKLMAVLGSDSEDDDKVVISPSSPSPSKEQTKTQSSPRPHRTHQKSQYGAWYIPREQWWLLHQAEQQTLDDLHPEDHPPVDHDDDHSHLHCHHAPNQRNHKDPLPQTIGLSPHAAAWHSPRTTRSRETSILLGMSTPRASIPPSVPPLSHPSARINGAPAPERTTAADPITQRTIELQQEIPQSYIAREYRNYILAKGVRLPTYLQEPTQ</sequence>
<dbReference type="EMBL" id="SPLM01000038">
    <property type="protein sequence ID" value="TMW65011.1"/>
    <property type="molecule type" value="Genomic_DNA"/>
</dbReference>
<accession>A0A8K1FJK0</accession>
<name>A0A8K1FJK0_PYTOL</name>
<feature type="region of interest" description="Disordered" evidence="2">
    <location>
        <begin position="55"/>
        <end position="87"/>
    </location>
</feature>
<dbReference type="AlphaFoldDB" id="A0A8K1FJK0"/>
<evidence type="ECO:0000313" key="3">
    <source>
        <dbReference type="EMBL" id="TMW65011.1"/>
    </source>
</evidence>